<protein>
    <submittedName>
        <fullName evidence="2">Uncharacterized protein</fullName>
    </submittedName>
</protein>
<keyword evidence="3" id="KW-1185">Reference proteome</keyword>
<feature type="region of interest" description="Disordered" evidence="1">
    <location>
        <begin position="1"/>
        <end position="29"/>
    </location>
</feature>
<reference evidence="2 3" key="1">
    <citation type="submission" date="2016-10" db="EMBL/GenBank/DDBJ databases">
        <authorList>
            <person name="de Groot N.N."/>
        </authorList>
    </citation>
    <scope>NUCLEOTIDE SEQUENCE [LARGE SCALE GENOMIC DNA]</scope>
    <source>
        <strain evidence="2 3">CGMCC 4.5739</strain>
    </source>
</reference>
<evidence type="ECO:0000313" key="3">
    <source>
        <dbReference type="Proteomes" id="UP000199207"/>
    </source>
</evidence>
<proteinExistence type="predicted"/>
<accession>A0A1I1FUB5</accession>
<dbReference type="EMBL" id="FOLM01000001">
    <property type="protein sequence ID" value="SFC02895.1"/>
    <property type="molecule type" value="Genomic_DNA"/>
</dbReference>
<name>A0A1I1FUB5_9ACTN</name>
<organism evidence="2 3">
    <name type="scientific">Streptomyces aidingensis</name>
    <dbReference type="NCBI Taxonomy" id="910347"/>
    <lineage>
        <taxon>Bacteria</taxon>
        <taxon>Bacillati</taxon>
        <taxon>Actinomycetota</taxon>
        <taxon>Actinomycetes</taxon>
        <taxon>Kitasatosporales</taxon>
        <taxon>Streptomycetaceae</taxon>
        <taxon>Streptomyces</taxon>
    </lineage>
</organism>
<dbReference type="Proteomes" id="UP000199207">
    <property type="component" value="Unassembled WGS sequence"/>
</dbReference>
<dbReference type="AlphaFoldDB" id="A0A1I1FUB5"/>
<dbReference type="RefSeq" id="WP_093837351.1">
    <property type="nucleotide sequence ID" value="NZ_FOLM01000001.1"/>
</dbReference>
<sequence>MEKPDGGWSLHGPRCAAADAKDPTPCQGPSTAVTVVDGTGREVTGCRWHSARLLASDGGARLHPMAGLLPCAVDIYCHAGDLPPFAWQVGR</sequence>
<evidence type="ECO:0000313" key="2">
    <source>
        <dbReference type="EMBL" id="SFC02895.1"/>
    </source>
</evidence>
<evidence type="ECO:0000256" key="1">
    <source>
        <dbReference type="SAM" id="MobiDB-lite"/>
    </source>
</evidence>
<gene>
    <name evidence="2" type="ORF">SAMN05421773_101873</name>
</gene>